<dbReference type="AlphaFoldDB" id="K9DZG8"/>
<dbReference type="InterPro" id="IPR025269">
    <property type="entry name" value="SAM-like_dom"/>
</dbReference>
<dbReference type="RefSeq" id="WP_009131569.1">
    <property type="nucleotide sequence ID" value="NZ_JH992944.1"/>
</dbReference>
<name>K9DZG8_9BACE</name>
<dbReference type="InterPro" id="IPR013762">
    <property type="entry name" value="Integrase-like_cat_sf"/>
</dbReference>
<dbReference type="SUPFAM" id="SSF56349">
    <property type="entry name" value="DNA breaking-rejoining enzymes"/>
    <property type="match status" value="1"/>
</dbReference>
<dbReference type="GO" id="GO:0003677">
    <property type="term" value="F:DNA binding"/>
    <property type="evidence" value="ECO:0007669"/>
    <property type="project" value="UniProtKB-KW"/>
</dbReference>
<dbReference type="Gene3D" id="1.10.443.10">
    <property type="entry name" value="Intergrase catalytic core"/>
    <property type="match status" value="1"/>
</dbReference>
<dbReference type="PANTHER" id="PTHR30349:SF64">
    <property type="entry name" value="PROPHAGE INTEGRASE INTD-RELATED"/>
    <property type="match status" value="1"/>
</dbReference>
<dbReference type="STRING" id="742727.HMPREF9447_04049"/>
<dbReference type="Pfam" id="PF00589">
    <property type="entry name" value="Phage_integrase"/>
    <property type="match status" value="1"/>
</dbReference>
<keyword evidence="3" id="KW-0233">DNA recombination</keyword>
<dbReference type="InterPro" id="IPR010998">
    <property type="entry name" value="Integrase_recombinase_N"/>
</dbReference>
<dbReference type="OrthoDB" id="1112270at2"/>
<proteinExistence type="inferred from homology"/>
<accession>K9DZG8</accession>
<dbReference type="PATRIC" id="fig|742727.4.peg.4132"/>
<dbReference type="eggNOG" id="COG0582">
    <property type="taxonomic scope" value="Bacteria"/>
</dbReference>
<organism evidence="6 7">
    <name type="scientific">Bacteroides oleiciplenus YIT 12058</name>
    <dbReference type="NCBI Taxonomy" id="742727"/>
    <lineage>
        <taxon>Bacteria</taxon>
        <taxon>Pseudomonadati</taxon>
        <taxon>Bacteroidota</taxon>
        <taxon>Bacteroidia</taxon>
        <taxon>Bacteroidales</taxon>
        <taxon>Bacteroidaceae</taxon>
        <taxon>Bacteroides</taxon>
    </lineage>
</organism>
<keyword evidence="7" id="KW-1185">Reference proteome</keyword>
<reference evidence="6 7" key="1">
    <citation type="submission" date="2012-09" db="EMBL/GenBank/DDBJ databases">
        <title>The Genome Sequence of Bacteroides oleiciplenus YIT 12058.</title>
        <authorList>
            <consortium name="The Broad Institute Genome Sequencing Platform"/>
            <person name="Earl A."/>
            <person name="Ward D."/>
            <person name="Feldgarden M."/>
            <person name="Gevers D."/>
            <person name="Morotomi M."/>
            <person name="Walker B."/>
            <person name="Young S.K."/>
            <person name="Zeng Q."/>
            <person name="Gargeya S."/>
            <person name="Fitzgerald M."/>
            <person name="Haas B."/>
            <person name="Abouelleil A."/>
            <person name="Alvarado L."/>
            <person name="Arachchi H.M."/>
            <person name="Berlin A.M."/>
            <person name="Chapman S.B."/>
            <person name="Goldberg J."/>
            <person name="Griggs A."/>
            <person name="Gujja S."/>
            <person name="Hansen M."/>
            <person name="Howarth C."/>
            <person name="Imamovic A."/>
            <person name="Larimer J."/>
            <person name="McCowen C."/>
            <person name="Montmayeur A."/>
            <person name="Murphy C."/>
            <person name="Neiman D."/>
            <person name="Pearson M."/>
            <person name="Priest M."/>
            <person name="Roberts A."/>
            <person name="Saif S."/>
            <person name="Shea T."/>
            <person name="Sisk P."/>
            <person name="Sykes S."/>
            <person name="Wortman J."/>
            <person name="Nusbaum C."/>
            <person name="Birren B."/>
        </authorList>
    </citation>
    <scope>NUCLEOTIDE SEQUENCE [LARGE SCALE GENOMIC DNA]</scope>
    <source>
        <strain evidence="6 7">YIT 12058</strain>
    </source>
</reference>
<gene>
    <name evidence="6" type="ORF">HMPREF9447_04049</name>
</gene>
<dbReference type="InterPro" id="IPR050090">
    <property type="entry name" value="Tyrosine_recombinase_XerCD"/>
</dbReference>
<sequence length="370" mass="41789">MDGKEKNGEVAAAMKIPDLTSYMQAVIEQLEADKKRSAVHTYTYALKSVTEFYGGEGTPMPVDEVFTPGRLKEYEEWMKLEGMRKKNGEPKGLSLNTISTYMRNLKAVYNRLADEKVLPYQSKLFDDVYTKVESQTKRALEAEQMSTLLHADMEELPKGVRCALAYFVLMFLFRGMPFIDLAYLRKQDVKGKCIVYSRHKTGRQMTVRIPKEAEELMEEFRNKNTGSIYLFPILDEENGKGGWSKRDGQGRKDGQGGDNGRDRSSGKVKKDKELYMDYLRALRNFNLKLGKIAALLLPGVKLSSYTPRHTWATLAFHSGVSIGIICKALGHSSIKVTETYLKPFENEKVDAANDELIISVTACNGEKKVA</sequence>
<dbReference type="InterPro" id="IPR011010">
    <property type="entry name" value="DNA_brk_join_enz"/>
</dbReference>
<feature type="domain" description="Tyr recombinase" evidence="5">
    <location>
        <begin position="135"/>
        <end position="353"/>
    </location>
</feature>
<keyword evidence="2" id="KW-0238">DNA-binding</keyword>
<dbReference type="InterPro" id="IPR002104">
    <property type="entry name" value="Integrase_catalytic"/>
</dbReference>
<dbReference type="Proteomes" id="UP000009872">
    <property type="component" value="Unassembled WGS sequence"/>
</dbReference>
<comment type="caution">
    <text evidence="6">The sequence shown here is derived from an EMBL/GenBank/DDBJ whole genome shotgun (WGS) entry which is preliminary data.</text>
</comment>
<evidence type="ECO:0000313" key="6">
    <source>
        <dbReference type="EMBL" id="EKU88731.1"/>
    </source>
</evidence>
<dbReference type="GO" id="GO:0006310">
    <property type="term" value="P:DNA recombination"/>
    <property type="evidence" value="ECO:0007669"/>
    <property type="project" value="UniProtKB-KW"/>
</dbReference>
<protein>
    <recommendedName>
        <fullName evidence="5">Tyr recombinase domain-containing protein</fullName>
    </recommendedName>
</protein>
<dbReference type="Pfam" id="PF13102">
    <property type="entry name" value="Phage_int_SAM_5"/>
    <property type="match status" value="1"/>
</dbReference>
<feature type="region of interest" description="Disordered" evidence="4">
    <location>
        <begin position="240"/>
        <end position="268"/>
    </location>
</feature>
<dbReference type="PANTHER" id="PTHR30349">
    <property type="entry name" value="PHAGE INTEGRASE-RELATED"/>
    <property type="match status" value="1"/>
</dbReference>
<evidence type="ECO:0000259" key="5">
    <source>
        <dbReference type="PROSITE" id="PS51898"/>
    </source>
</evidence>
<dbReference type="Gene3D" id="1.10.150.130">
    <property type="match status" value="1"/>
</dbReference>
<comment type="similarity">
    <text evidence="1">Belongs to the 'phage' integrase family.</text>
</comment>
<evidence type="ECO:0000256" key="3">
    <source>
        <dbReference type="ARBA" id="ARBA00023172"/>
    </source>
</evidence>
<evidence type="ECO:0000313" key="7">
    <source>
        <dbReference type="Proteomes" id="UP000009872"/>
    </source>
</evidence>
<dbReference type="GO" id="GO:0015074">
    <property type="term" value="P:DNA integration"/>
    <property type="evidence" value="ECO:0007669"/>
    <property type="project" value="InterPro"/>
</dbReference>
<feature type="compositionally biased region" description="Basic and acidic residues" evidence="4">
    <location>
        <begin position="244"/>
        <end position="268"/>
    </location>
</feature>
<dbReference type="PROSITE" id="PS51898">
    <property type="entry name" value="TYR_RECOMBINASE"/>
    <property type="match status" value="1"/>
</dbReference>
<evidence type="ECO:0000256" key="4">
    <source>
        <dbReference type="SAM" id="MobiDB-lite"/>
    </source>
</evidence>
<evidence type="ECO:0000256" key="1">
    <source>
        <dbReference type="ARBA" id="ARBA00008857"/>
    </source>
</evidence>
<evidence type="ECO:0000256" key="2">
    <source>
        <dbReference type="ARBA" id="ARBA00023125"/>
    </source>
</evidence>
<dbReference type="HOGENOM" id="CLU_033139_0_0_10"/>
<dbReference type="EMBL" id="ADLF01000018">
    <property type="protein sequence ID" value="EKU88731.1"/>
    <property type="molecule type" value="Genomic_DNA"/>
</dbReference>